<comment type="subcellular location">
    <subcellularLocation>
        <location evidence="1 9">Cell inner membrane</location>
        <topology evidence="1 9">Multi-pass membrane protein</topology>
    </subcellularLocation>
</comment>
<keyword evidence="5 9" id="KW-0812">Transmembrane</keyword>
<proteinExistence type="inferred from homology"/>
<evidence type="ECO:0000256" key="2">
    <source>
        <dbReference type="ARBA" id="ARBA00022448"/>
    </source>
</evidence>
<accession>A0A1I5JDX8</accession>
<dbReference type="EMBL" id="FOWR01000001">
    <property type="protein sequence ID" value="SFO70997.1"/>
    <property type="molecule type" value="Genomic_DNA"/>
</dbReference>
<dbReference type="GO" id="GO:0022857">
    <property type="term" value="F:transmembrane transporter activity"/>
    <property type="evidence" value="ECO:0007669"/>
    <property type="project" value="UniProtKB-UniRule"/>
</dbReference>
<evidence type="ECO:0000313" key="13">
    <source>
        <dbReference type="Proteomes" id="UP000182692"/>
    </source>
</evidence>
<dbReference type="InterPro" id="IPR007387">
    <property type="entry name" value="TRAP_DctQ"/>
</dbReference>
<sequence>MNKKLFDTLRHISLVLLYAGAAVILVQAAWISYGVVVRYIFNSPDGMVTEATALLLVPVAFMGVSFALLNDSYPKVTLARDKLPPHIQFWVDKFNMFVMLIIGLFFLAASGKAMFKSFSSGAASEILLWPRFYFWIPVVIALLSFSITAFCLLVAGRHDQSTPPLQDKSSPQDKPSSNDDVNSIEPAEKH</sequence>
<evidence type="ECO:0000256" key="10">
    <source>
        <dbReference type="SAM" id="MobiDB-lite"/>
    </source>
</evidence>
<feature type="transmembrane region" description="Helical" evidence="9">
    <location>
        <begin position="12"/>
        <end position="33"/>
    </location>
</feature>
<dbReference type="Pfam" id="PF04290">
    <property type="entry name" value="DctQ"/>
    <property type="match status" value="1"/>
</dbReference>
<keyword evidence="4 9" id="KW-0997">Cell inner membrane</keyword>
<keyword evidence="2 9" id="KW-0813">Transport</keyword>
<evidence type="ECO:0000259" key="11">
    <source>
        <dbReference type="Pfam" id="PF04290"/>
    </source>
</evidence>
<keyword evidence="7 9" id="KW-0472">Membrane</keyword>
<protein>
    <recommendedName>
        <fullName evidence="9">TRAP transporter small permease protein</fullName>
    </recommendedName>
</protein>
<feature type="domain" description="Tripartite ATP-independent periplasmic transporters DctQ component" evidence="11">
    <location>
        <begin position="31"/>
        <end position="150"/>
    </location>
</feature>
<feature type="transmembrane region" description="Helical" evidence="9">
    <location>
        <begin position="134"/>
        <end position="155"/>
    </location>
</feature>
<evidence type="ECO:0000256" key="6">
    <source>
        <dbReference type="ARBA" id="ARBA00022989"/>
    </source>
</evidence>
<dbReference type="PANTHER" id="PTHR35011">
    <property type="entry name" value="2,3-DIKETO-L-GULONATE TRAP TRANSPORTER SMALL PERMEASE PROTEIN YIAM"/>
    <property type="match status" value="1"/>
</dbReference>
<dbReference type="GeneID" id="35873644"/>
<dbReference type="InterPro" id="IPR055348">
    <property type="entry name" value="DctQ"/>
</dbReference>
<evidence type="ECO:0000256" key="9">
    <source>
        <dbReference type="RuleBase" id="RU369079"/>
    </source>
</evidence>
<comment type="subunit">
    <text evidence="9">The complex comprises the extracytoplasmic solute receptor protein and the two transmembrane proteins.</text>
</comment>
<evidence type="ECO:0000256" key="4">
    <source>
        <dbReference type="ARBA" id="ARBA00022519"/>
    </source>
</evidence>
<evidence type="ECO:0000313" key="12">
    <source>
        <dbReference type="EMBL" id="SFO70997.1"/>
    </source>
</evidence>
<dbReference type="Proteomes" id="UP000182692">
    <property type="component" value="Unassembled WGS sequence"/>
</dbReference>
<evidence type="ECO:0000256" key="3">
    <source>
        <dbReference type="ARBA" id="ARBA00022475"/>
    </source>
</evidence>
<gene>
    <name evidence="12" type="ORF">SAMN03084138_00137</name>
</gene>
<reference evidence="12 13" key="1">
    <citation type="submission" date="2016-10" db="EMBL/GenBank/DDBJ databases">
        <authorList>
            <person name="de Groot N.N."/>
        </authorList>
    </citation>
    <scope>NUCLEOTIDE SEQUENCE [LARGE SCALE GENOMIC DNA]</scope>
    <source>
        <strain evidence="12 13">DSM 15893</strain>
    </source>
</reference>
<organism evidence="12 13">
    <name type="scientific">Enterovibrio norvegicus DSM 15893</name>
    <dbReference type="NCBI Taxonomy" id="1121869"/>
    <lineage>
        <taxon>Bacteria</taxon>
        <taxon>Pseudomonadati</taxon>
        <taxon>Pseudomonadota</taxon>
        <taxon>Gammaproteobacteria</taxon>
        <taxon>Vibrionales</taxon>
        <taxon>Vibrionaceae</taxon>
        <taxon>Enterovibrio</taxon>
    </lineage>
</organism>
<keyword evidence="3" id="KW-1003">Cell membrane</keyword>
<evidence type="ECO:0000256" key="7">
    <source>
        <dbReference type="ARBA" id="ARBA00023136"/>
    </source>
</evidence>
<evidence type="ECO:0000256" key="5">
    <source>
        <dbReference type="ARBA" id="ARBA00022692"/>
    </source>
</evidence>
<feature type="region of interest" description="Disordered" evidence="10">
    <location>
        <begin position="160"/>
        <end position="190"/>
    </location>
</feature>
<dbReference type="STRING" id="1121869.SAMN03084138_00137"/>
<feature type="transmembrane region" description="Helical" evidence="9">
    <location>
        <begin position="94"/>
        <end position="114"/>
    </location>
</feature>
<evidence type="ECO:0000256" key="8">
    <source>
        <dbReference type="ARBA" id="ARBA00038436"/>
    </source>
</evidence>
<dbReference type="OrthoDB" id="9153217at2"/>
<dbReference type="GO" id="GO:0015740">
    <property type="term" value="P:C4-dicarboxylate transport"/>
    <property type="evidence" value="ECO:0007669"/>
    <property type="project" value="TreeGrafter"/>
</dbReference>
<evidence type="ECO:0000256" key="1">
    <source>
        <dbReference type="ARBA" id="ARBA00004429"/>
    </source>
</evidence>
<comment type="similarity">
    <text evidence="8 9">Belongs to the TRAP transporter small permease family.</text>
</comment>
<feature type="compositionally biased region" description="Polar residues" evidence="10">
    <location>
        <begin position="161"/>
        <end position="181"/>
    </location>
</feature>
<dbReference type="RefSeq" id="WP_074924864.1">
    <property type="nucleotide sequence ID" value="NZ_FOWR01000001.1"/>
</dbReference>
<dbReference type="GO" id="GO:0005886">
    <property type="term" value="C:plasma membrane"/>
    <property type="evidence" value="ECO:0007669"/>
    <property type="project" value="UniProtKB-SubCell"/>
</dbReference>
<keyword evidence="6 9" id="KW-1133">Transmembrane helix</keyword>
<comment type="function">
    <text evidence="9">Part of the tripartite ATP-independent periplasmic (TRAP) transport system.</text>
</comment>
<name>A0A1I5JDX8_9GAMM</name>
<dbReference type="PANTHER" id="PTHR35011:SF10">
    <property type="entry name" value="TRAP TRANSPORTER SMALL PERMEASE PROTEIN"/>
    <property type="match status" value="1"/>
</dbReference>
<feature type="transmembrane region" description="Helical" evidence="9">
    <location>
        <begin position="53"/>
        <end position="73"/>
    </location>
</feature>
<dbReference type="AlphaFoldDB" id="A0A1I5JDX8"/>